<feature type="compositionally biased region" description="Acidic residues" evidence="1">
    <location>
        <begin position="110"/>
        <end position="134"/>
    </location>
</feature>
<dbReference type="AlphaFoldDB" id="A0A6A6PEN5"/>
<sequence>MAAFLAFLKTVTIPALISLALYLLLTHILIPLLRRHRARYSQYLPLAPLSLRSPPAPSSTLRTRLSSALLSFLFPRALRARLFPSSFPSPSALSPSPRHRSRSRRAARPDDDDERDDLLDDSDASPLFDDEEGEGMVGFDMDERRRRREALERRRGGGGAAAAAVRGEDPASWRRLSRDLEEGFRDDSSGEEGEGDGEGDGGDERAAQLRRNSLSR</sequence>
<dbReference type="EMBL" id="MU001670">
    <property type="protein sequence ID" value="KAF2462431.1"/>
    <property type="molecule type" value="Genomic_DNA"/>
</dbReference>
<feature type="region of interest" description="Disordered" evidence="1">
    <location>
        <begin position="88"/>
        <end position="216"/>
    </location>
</feature>
<evidence type="ECO:0000313" key="4">
    <source>
        <dbReference type="Proteomes" id="UP000799766"/>
    </source>
</evidence>
<keyword evidence="2" id="KW-0812">Transmembrane</keyword>
<feature type="compositionally biased region" description="Basic and acidic residues" evidence="1">
    <location>
        <begin position="166"/>
        <end position="188"/>
    </location>
</feature>
<reference evidence="3" key="1">
    <citation type="journal article" date="2020" name="Stud. Mycol.">
        <title>101 Dothideomycetes genomes: a test case for predicting lifestyles and emergence of pathogens.</title>
        <authorList>
            <person name="Haridas S."/>
            <person name="Albert R."/>
            <person name="Binder M."/>
            <person name="Bloem J."/>
            <person name="Labutti K."/>
            <person name="Salamov A."/>
            <person name="Andreopoulos B."/>
            <person name="Baker S."/>
            <person name="Barry K."/>
            <person name="Bills G."/>
            <person name="Bluhm B."/>
            <person name="Cannon C."/>
            <person name="Castanera R."/>
            <person name="Culley D."/>
            <person name="Daum C."/>
            <person name="Ezra D."/>
            <person name="Gonzalez J."/>
            <person name="Henrissat B."/>
            <person name="Kuo A."/>
            <person name="Liang C."/>
            <person name="Lipzen A."/>
            <person name="Lutzoni F."/>
            <person name="Magnuson J."/>
            <person name="Mondo S."/>
            <person name="Nolan M."/>
            <person name="Ohm R."/>
            <person name="Pangilinan J."/>
            <person name="Park H.-J."/>
            <person name="Ramirez L."/>
            <person name="Alfaro M."/>
            <person name="Sun H."/>
            <person name="Tritt A."/>
            <person name="Yoshinaga Y."/>
            <person name="Zwiers L.-H."/>
            <person name="Turgeon B."/>
            <person name="Goodwin S."/>
            <person name="Spatafora J."/>
            <person name="Crous P."/>
            <person name="Grigoriev I."/>
        </authorList>
    </citation>
    <scope>NUCLEOTIDE SEQUENCE</scope>
    <source>
        <strain evidence="3">ATCC 16933</strain>
    </source>
</reference>
<gene>
    <name evidence="3" type="ORF">BDY21DRAFT_360357</name>
</gene>
<evidence type="ECO:0000256" key="2">
    <source>
        <dbReference type="SAM" id="Phobius"/>
    </source>
</evidence>
<keyword evidence="2" id="KW-1133">Transmembrane helix</keyword>
<protein>
    <submittedName>
        <fullName evidence="3">Uncharacterized protein</fullName>
    </submittedName>
</protein>
<organism evidence="3 4">
    <name type="scientific">Lineolata rhizophorae</name>
    <dbReference type="NCBI Taxonomy" id="578093"/>
    <lineage>
        <taxon>Eukaryota</taxon>
        <taxon>Fungi</taxon>
        <taxon>Dikarya</taxon>
        <taxon>Ascomycota</taxon>
        <taxon>Pezizomycotina</taxon>
        <taxon>Dothideomycetes</taxon>
        <taxon>Dothideomycetes incertae sedis</taxon>
        <taxon>Lineolatales</taxon>
        <taxon>Lineolataceae</taxon>
        <taxon>Lineolata</taxon>
    </lineage>
</organism>
<proteinExistence type="predicted"/>
<feature type="compositionally biased region" description="Basic residues" evidence="1">
    <location>
        <begin position="97"/>
        <end position="106"/>
    </location>
</feature>
<feature type="compositionally biased region" description="Basic and acidic residues" evidence="1">
    <location>
        <begin position="141"/>
        <end position="155"/>
    </location>
</feature>
<dbReference type="Proteomes" id="UP000799766">
    <property type="component" value="Unassembled WGS sequence"/>
</dbReference>
<feature type="transmembrane region" description="Helical" evidence="2">
    <location>
        <begin position="12"/>
        <end position="33"/>
    </location>
</feature>
<keyword evidence="2" id="KW-0472">Membrane</keyword>
<name>A0A6A6PEN5_9PEZI</name>
<evidence type="ECO:0000256" key="1">
    <source>
        <dbReference type="SAM" id="MobiDB-lite"/>
    </source>
</evidence>
<accession>A0A6A6PEN5</accession>
<keyword evidence="4" id="KW-1185">Reference proteome</keyword>
<evidence type="ECO:0000313" key="3">
    <source>
        <dbReference type="EMBL" id="KAF2462431.1"/>
    </source>
</evidence>
<feature type="compositionally biased region" description="Acidic residues" evidence="1">
    <location>
        <begin position="189"/>
        <end position="201"/>
    </location>
</feature>